<feature type="transmembrane region" description="Helical" evidence="1">
    <location>
        <begin position="37"/>
        <end position="55"/>
    </location>
</feature>
<feature type="transmembrane region" description="Helical" evidence="1">
    <location>
        <begin position="67"/>
        <end position="90"/>
    </location>
</feature>
<protein>
    <submittedName>
        <fullName evidence="2">Uncharacterized protein</fullName>
    </submittedName>
</protein>
<comment type="caution">
    <text evidence="2">The sequence shown here is derived from an EMBL/GenBank/DDBJ whole genome shotgun (WGS) entry which is preliminary data.</text>
</comment>
<name>A0ABV6C4B3_9ACTN</name>
<evidence type="ECO:0000313" key="3">
    <source>
        <dbReference type="Proteomes" id="UP001589788"/>
    </source>
</evidence>
<keyword evidence="1" id="KW-0472">Membrane</keyword>
<reference evidence="2 3" key="1">
    <citation type="submission" date="2024-09" db="EMBL/GenBank/DDBJ databases">
        <authorList>
            <person name="Sun Q."/>
            <person name="Mori K."/>
        </authorList>
    </citation>
    <scope>NUCLEOTIDE SEQUENCE [LARGE SCALE GENOMIC DNA]</scope>
    <source>
        <strain evidence="2 3">JCM 15389</strain>
    </source>
</reference>
<keyword evidence="1" id="KW-1133">Transmembrane helix</keyword>
<dbReference type="EMBL" id="JBHLYQ010000112">
    <property type="protein sequence ID" value="MFC0082536.1"/>
    <property type="molecule type" value="Genomic_DNA"/>
</dbReference>
<keyword evidence="3" id="KW-1185">Reference proteome</keyword>
<organism evidence="2 3">
    <name type="scientific">Aciditerrimonas ferrireducens</name>
    <dbReference type="NCBI Taxonomy" id="667306"/>
    <lineage>
        <taxon>Bacteria</taxon>
        <taxon>Bacillati</taxon>
        <taxon>Actinomycetota</taxon>
        <taxon>Acidimicrobiia</taxon>
        <taxon>Acidimicrobiales</taxon>
        <taxon>Acidimicrobiaceae</taxon>
        <taxon>Aciditerrimonas</taxon>
    </lineage>
</organism>
<gene>
    <name evidence="2" type="ORF">ACFFRE_10380</name>
</gene>
<sequence>MGGAIVTLAGCALLGDRAVAGGQRAVAVAAGAGAPPFALWRGVVAIGLLAVVGLLPAWRLAGRRPVALFLAPCLGGAIAGVSAAVTVGVASEPLRWFVAFAAAANAAAAASLAA</sequence>
<evidence type="ECO:0000313" key="2">
    <source>
        <dbReference type="EMBL" id="MFC0082536.1"/>
    </source>
</evidence>
<proteinExistence type="predicted"/>
<keyword evidence="1" id="KW-0812">Transmembrane</keyword>
<feature type="transmembrane region" description="Helical" evidence="1">
    <location>
        <begin position="96"/>
        <end position="113"/>
    </location>
</feature>
<feature type="non-terminal residue" evidence="2">
    <location>
        <position position="114"/>
    </location>
</feature>
<evidence type="ECO:0000256" key="1">
    <source>
        <dbReference type="SAM" id="Phobius"/>
    </source>
</evidence>
<accession>A0ABV6C4B3</accession>
<dbReference type="Proteomes" id="UP001589788">
    <property type="component" value="Unassembled WGS sequence"/>
</dbReference>